<sequence>MHNYMPKSFDEILIHPKDKLRILNFFISLIKFNNDPILCKELESVCSTSQRIDVLNLKNICVILGAPGSGKTTLLKYVCQKLNMRECYYDSELQDHMHFVRNINEEEENRYYYHPYNDFLLYSNCQIGNTEKSKISKVRKEEDASRKNASKNCKLIAGLVRNNKRSTMERGEIGHIHKMLKLYLGNNSNNSGSNNISGNSSGSNNSGSAKAKEMASVDFINKNFKKEIIEYLVEYNNMNGRIANGFFKLYNSFINILIEFIKIEKNILQESDEEYYQIPLVLSNDSNRIIYKKYVRADQICTKVNRNLFLSNNLKKQISEHCIEANNIEKKFLIDLFVDDNYSEQVITNLNVLTDLHDQININFIESEQLNKLLDDKLTLYNNMKGELNDDFALCNALREELTYLMEKKKVKEIIHTFMLDKNSVFKRQKLNNVTIKEIYESIIFSNISKEAGEDNNTTPINDLLNKEVKDFIELHKSKEIIKGLIENINFKHNLREYVNIHEKLKKRANRIEMLKNVITKKIEFDLINIANNGLFKNVENLITDKCYSSWRTIDLLIANDMSTYLINNLNLNNTYKGLLMCNAFIGNYLTDIIIINSTLVNYIKGEAMNDFIRINNSIKRTNEGSSRVRRYLLDEREECILTTINYTTEKVDSNFNTANNLYEHIKLLLEGYNNDLKEEVPDSNYFTSSELINGNLKFSDKLLKRMLNYSIEIHKLNKKIVSNLVKCNDILEEIISCLNKDSMLKGKILQGVVQYKQGIDKIINLLVPNHFEQKMINFILDTDLYKKFMNIDLKKKREEERKKCYYEEHFISTRAVIIDELPLSELEYSEEFRNSCASSMNFIFNRVNYCKQEYLKHFVKQNYPRKNFECYAIHPMIILINSFEQIKTVNTLLGIDINHSPYVDFIKLKKIHPLYLEKTLSEKYYCRMINLNKNIKQVIKKFSYNCNGDVRSCFNALDFLNRFPDLSIMSLEEINKISLLCQNDIFGFAKKVLHRDICPKSSSKNNNFHSLTHLNLDTGFNSSSAHIINQANGIGSGNANGIGSGNANGIGSVNANGIGSGNANGIGSEGGIGYVAGNVSNTVLYLSSLSVVTTNDSASVSDNVKISNTEENIQTGGTTPLNFNKGALSSYTGNNNSNANNADLVNNIGSTDDETKQREIYMNIFKELDDKADMMSISEKFQVLSLLKENFLFFYNSLSDIARLFSNLSMIDYSFCGNDCSNMLMRKSYDNLSYETTRFINDHFRLTYRYYITCNSTPKKVIGNSSMPTELVEKLHTDLNEKRQEIEYSIQPSYQVRMFFTFKTNHMNKYYHHFSIVRKELYDRYIMIVIKKLTNQNVNKIEDITPKYSFFLRGNYELFSSFFPCYILLIIEYWNNQYQNECNVLNNHQKDNLLFNKIKINQNDGFYFNIFYDIIYHFKPNIEGDKKRNEHISQVISFVETFVTPKFIALFFPSYLKYLADGTKQKQNVKNLLGNQAVSTETYFEMRNLLRLHDMELYNYFFYY</sequence>
<evidence type="ECO:0000313" key="1">
    <source>
        <dbReference type="EMBL" id="SBT72003.1"/>
    </source>
</evidence>
<dbReference type="VEuPathDB" id="PlasmoDB:PmUG01_13018400"/>
<gene>
    <name evidence="1" type="primary">PmlGA01_130011100</name>
    <name evidence="1" type="ORF">PMLGA01_130011100</name>
</gene>
<dbReference type="SUPFAM" id="SSF52540">
    <property type="entry name" value="P-loop containing nucleoside triphosphate hydrolases"/>
    <property type="match status" value="1"/>
</dbReference>
<evidence type="ECO:0000313" key="2">
    <source>
        <dbReference type="Proteomes" id="UP000219799"/>
    </source>
</evidence>
<reference evidence="1 2" key="1">
    <citation type="submission" date="2016-06" db="EMBL/GenBank/DDBJ databases">
        <authorList>
            <consortium name="Pathogen Informatics"/>
        </authorList>
    </citation>
    <scope>NUCLEOTIDE SEQUENCE [LARGE SCALE GENOMIC DNA]</scope>
    <source>
        <strain evidence="1">PmlGA01</strain>
    </source>
</reference>
<dbReference type="InterPro" id="IPR027417">
    <property type="entry name" value="P-loop_NTPase"/>
</dbReference>
<dbReference type="Gene3D" id="3.40.50.300">
    <property type="entry name" value="P-loop containing nucleotide triphosphate hydrolases"/>
    <property type="match status" value="1"/>
</dbReference>
<name>A0A1C3KEF2_PLAMA</name>
<protein>
    <submittedName>
        <fullName evidence="1">Uncharacterized protein</fullName>
    </submittedName>
</protein>
<accession>A0A1C3KEF2</accession>
<proteinExistence type="predicted"/>
<organism evidence="1 2">
    <name type="scientific">Plasmodium malariae</name>
    <dbReference type="NCBI Taxonomy" id="5858"/>
    <lineage>
        <taxon>Eukaryota</taxon>
        <taxon>Sar</taxon>
        <taxon>Alveolata</taxon>
        <taxon>Apicomplexa</taxon>
        <taxon>Aconoidasida</taxon>
        <taxon>Haemosporida</taxon>
        <taxon>Plasmodiidae</taxon>
        <taxon>Plasmodium</taxon>
        <taxon>Plasmodium (Plasmodium)</taxon>
    </lineage>
</organism>
<dbReference type="Proteomes" id="UP000219799">
    <property type="component" value="Chromosome 13"/>
</dbReference>
<dbReference type="EMBL" id="LT594501">
    <property type="protein sequence ID" value="SBT72003.1"/>
    <property type="molecule type" value="Genomic_DNA"/>
</dbReference>